<feature type="transmembrane region" description="Helical" evidence="6">
    <location>
        <begin position="53"/>
        <end position="75"/>
    </location>
</feature>
<keyword evidence="9" id="KW-1185">Reference proteome</keyword>
<feature type="transmembrane region" description="Helical" evidence="6">
    <location>
        <begin position="126"/>
        <end position="146"/>
    </location>
</feature>
<dbReference type="InterPro" id="IPR000832">
    <property type="entry name" value="GPCR_2_secretin-like"/>
</dbReference>
<feature type="region of interest" description="Disordered" evidence="5">
    <location>
        <begin position="216"/>
        <end position="246"/>
    </location>
</feature>
<dbReference type="GO" id="GO:0005886">
    <property type="term" value="C:plasma membrane"/>
    <property type="evidence" value="ECO:0007669"/>
    <property type="project" value="TreeGrafter"/>
</dbReference>
<evidence type="ECO:0000256" key="5">
    <source>
        <dbReference type="SAM" id="MobiDB-lite"/>
    </source>
</evidence>
<dbReference type="EMBL" id="KZ613469">
    <property type="protein sequence ID" value="PMD26030.1"/>
    <property type="molecule type" value="Genomic_DNA"/>
</dbReference>
<dbReference type="GO" id="GO:0007189">
    <property type="term" value="P:adenylate cyclase-activating G protein-coupled receptor signaling pathway"/>
    <property type="evidence" value="ECO:0007669"/>
    <property type="project" value="TreeGrafter"/>
</dbReference>
<feature type="transmembrane region" description="Helical" evidence="6">
    <location>
        <begin position="20"/>
        <end position="41"/>
    </location>
</feature>
<name>A0A2J6QIE2_9HELO</name>
<dbReference type="PROSITE" id="PS50261">
    <property type="entry name" value="G_PROTEIN_RECEP_F2_4"/>
    <property type="match status" value="1"/>
</dbReference>
<dbReference type="Proteomes" id="UP000235672">
    <property type="component" value="Unassembled WGS sequence"/>
</dbReference>
<proteinExistence type="predicted"/>
<feature type="transmembrane region" description="Helical" evidence="6">
    <location>
        <begin position="274"/>
        <end position="293"/>
    </location>
</feature>
<feature type="transmembrane region" description="Helical" evidence="6">
    <location>
        <begin position="172"/>
        <end position="193"/>
    </location>
</feature>
<sequence>MASSDNTNRFSHSQVLTIEIIERIGAAISVPCVVFFIWTFLTYERLRTPSNTLLFNASPANFFAGIASLIGRAGLSRPNAATCQVQGFFLLGFMQADPFWACAGAVNVMLVFFFRFKEEQLRRLNVYHWIICYGFPGVPAIFGLIYRKNGEHMYGNATLWCWYSNAYTMTRIYAYYIPIWTVVSLAIFHYILVGVKIHRNKIRLFSLQSRPCINPLSPSSSSRKFSHHVSYSPFPSPDPQSTNTNTSTVTISALPNPCKYSSTSLSSSDRTSLAYSRAAFLFFASTLITWVPASINRVQSIRHPDTPSFSMNVLAAIVLPLQGLWNCVTYLFVNKSVIRVVLGELKGKIGVLKERCVGIVRDLDDPGQSVEGIEMDEDKMQDLREPLGYI</sequence>
<evidence type="ECO:0000256" key="2">
    <source>
        <dbReference type="ARBA" id="ARBA00022692"/>
    </source>
</evidence>
<dbReference type="AlphaFoldDB" id="A0A2J6QIE2"/>
<feature type="transmembrane region" description="Helical" evidence="6">
    <location>
        <begin position="87"/>
        <end position="114"/>
    </location>
</feature>
<dbReference type="STRING" id="1745343.A0A2J6QIE2"/>
<dbReference type="PANTHER" id="PTHR23112:SF0">
    <property type="entry name" value="TRANSMEMBRANE PROTEIN 116"/>
    <property type="match status" value="1"/>
</dbReference>
<dbReference type="Pfam" id="PF00002">
    <property type="entry name" value="7tm_2"/>
    <property type="match status" value="1"/>
</dbReference>
<dbReference type="SUPFAM" id="SSF81321">
    <property type="entry name" value="Family A G protein-coupled receptor-like"/>
    <property type="match status" value="1"/>
</dbReference>
<evidence type="ECO:0000313" key="8">
    <source>
        <dbReference type="EMBL" id="PMD26030.1"/>
    </source>
</evidence>
<evidence type="ECO:0000256" key="6">
    <source>
        <dbReference type="SAM" id="Phobius"/>
    </source>
</evidence>
<evidence type="ECO:0000313" key="9">
    <source>
        <dbReference type="Proteomes" id="UP000235672"/>
    </source>
</evidence>
<protein>
    <recommendedName>
        <fullName evidence="7">G-protein coupled receptors family 2 profile 2 domain-containing protein</fullName>
    </recommendedName>
</protein>
<dbReference type="PANTHER" id="PTHR23112">
    <property type="entry name" value="G PROTEIN-COUPLED RECEPTOR 157-RELATED"/>
    <property type="match status" value="1"/>
</dbReference>
<feature type="compositionally biased region" description="Low complexity" evidence="5">
    <location>
        <begin position="217"/>
        <end position="232"/>
    </location>
</feature>
<dbReference type="GO" id="GO:0004930">
    <property type="term" value="F:G protein-coupled receptor activity"/>
    <property type="evidence" value="ECO:0007669"/>
    <property type="project" value="InterPro"/>
</dbReference>
<evidence type="ECO:0000259" key="7">
    <source>
        <dbReference type="PROSITE" id="PS50261"/>
    </source>
</evidence>
<dbReference type="Gene3D" id="1.20.1070.10">
    <property type="entry name" value="Rhodopsin 7-helix transmembrane proteins"/>
    <property type="match status" value="1"/>
</dbReference>
<feature type="domain" description="G-protein coupled receptors family 2 profile 2" evidence="7">
    <location>
        <begin position="18"/>
        <end position="334"/>
    </location>
</feature>
<organism evidence="8 9">
    <name type="scientific">Hyaloscypha hepaticicola</name>
    <dbReference type="NCBI Taxonomy" id="2082293"/>
    <lineage>
        <taxon>Eukaryota</taxon>
        <taxon>Fungi</taxon>
        <taxon>Dikarya</taxon>
        <taxon>Ascomycota</taxon>
        <taxon>Pezizomycotina</taxon>
        <taxon>Leotiomycetes</taxon>
        <taxon>Helotiales</taxon>
        <taxon>Hyaloscyphaceae</taxon>
        <taxon>Hyaloscypha</taxon>
    </lineage>
</organism>
<evidence type="ECO:0000256" key="4">
    <source>
        <dbReference type="ARBA" id="ARBA00023136"/>
    </source>
</evidence>
<keyword evidence="4 6" id="KW-0472">Membrane</keyword>
<evidence type="ECO:0000256" key="1">
    <source>
        <dbReference type="ARBA" id="ARBA00004141"/>
    </source>
</evidence>
<accession>A0A2J6QIE2</accession>
<keyword evidence="3 6" id="KW-1133">Transmembrane helix</keyword>
<reference evidence="8 9" key="1">
    <citation type="submission" date="2016-05" db="EMBL/GenBank/DDBJ databases">
        <title>A degradative enzymes factory behind the ericoid mycorrhizal symbiosis.</title>
        <authorList>
            <consortium name="DOE Joint Genome Institute"/>
            <person name="Martino E."/>
            <person name="Morin E."/>
            <person name="Grelet G."/>
            <person name="Kuo A."/>
            <person name="Kohler A."/>
            <person name="Daghino S."/>
            <person name="Barry K."/>
            <person name="Choi C."/>
            <person name="Cichocki N."/>
            <person name="Clum A."/>
            <person name="Copeland A."/>
            <person name="Hainaut M."/>
            <person name="Haridas S."/>
            <person name="Labutti K."/>
            <person name="Lindquist E."/>
            <person name="Lipzen A."/>
            <person name="Khouja H.-R."/>
            <person name="Murat C."/>
            <person name="Ohm R."/>
            <person name="Olson A."/>
            <person name="Spatafora J."/>
            <person name="Veneault-Fourrey C."/>
            <person name="Henrissat B."/>
            <person name="Grigoriev I."/>
            <person name="Martin F."/>
            <person name="Perotto S."/>
        </authorList>
    </citation>
    <scope>NUCLEOTIDE SEQUENCE [LARGE SCALE GENOMIC DNA]</scope>
    <source>
        <strain evidence="8 9">UAMH 7357</strain>
    </source>
</reference>
<comment type="subcellular location">
    <subcellularLocation>
        <location evidence="1">Membrane</location>
        <topology evidence="1">Multi-pass membrane protein</topology>
    </subcellularLocation>
</comment>
<dbReference type="GO" id="GO:0007166">
    <property type="term" value="P:cell surface receptor signaling pathway"/>
    <property type="evidence" value="ECO:0007669"/>
    <property type="project" value="InterPro"/>
</dbReference>
<gene>
    <name evidence="8" type="ORF">NA56DRAFT_564542</name>
</gene>
<dbReference type="InterPro" id="IPR017981">
    <property type="entry name" value="GPCR_2-like_7TM"/>
</dbReference>
<keyword evidence="2 6" id="KW-0812">Transmembrane</keyword>
<feature type="transmembrane region" description="Helical" evidence="6">
    <location>
        <begin position="313"/>
        <end position="333"/>
    </location>
</feature>
<dbReference type="OrthoDB" id="18453at2759"/>
<evidence type="ECO:0000256" key="3">
    <source>
        <dbReference type="ARBA" id="ARBA00022989"/>
    </source>
</evidence>